<feature type="transmembrane region" description="Helical" evidence="2">
    <location>
        <begin position="42"/>
        <end position="63"/>
    </location>
</feature>
<dbReference type="AlphaFoldDB" id="A0A1E3VXI2"/>
<protein>
    <submittedName>
        <fullName evidence="3">Uncharacterized protein</fullName>
    </submittedName>
</protein>
<sequence>MPAAPRGLPTIFLGETPKGERELPPVYLCETSHDGPGSRLKWMASTCLAGMVGVCLIGVAIYASMNMSDGSGMVSSIKRASLAALQPIRSARLAHDAQSPSGQKEDRIQMTTAGFVSRHVIHDTVVERQGSREFITIKPYLRIVAGMAMSPPENANDLPPFNPFKLYSDTTPIAAVTLRPTRRNPSSSTSSTCRAAFCPNPTMWSSSPTRCTVSLPRPPRTLLMPTPR</sequence>
<reference evidence="3 4" key="1">
    <citation type="journal article" date="2016" name="Environ. Microbiol.">
        <title>New Methyloceanibacter diversity from North Sea sediments includes methanotroph containing solely the soluble methane monooxygenase.</title>
        <authorList>
            <person name="Vekeman B."/>
            <person name="Kerckhof F.M."/>
            <person name="Cremers G."/>
            <person name="de Vos P."/>
            <person name="Vandamme P."/>
            <person name="Boon N."/>
            <person name="Op den Camp H.J."/>
            <person name="Heylen K."/>
        </authorList>
    </citation>
    <scope>NUCLEOTIDE SEQUENCE [LARGE SCALE GENOMIC DNA]</scope>
    <source>
        <strain evidence="3 4">R-67175</strain>
    </source>
</reference>
<keyword evidence="2" id="KW-1133">Transmembrane helix</keyword>
<name>A0A1E3VXI2_9HYPH</name>
<evidence type="ECO:0000313" key="4">
    <source>
        <dbReference type="Proteomes" id="UP000094472"/>
    </source>
</evidence>
<evidence type="ECO:0000256" key="1">
    <source>
        <dbReference type="SAM" id="MobiDB-lite"/>
    </source>
</evidence>
<dbReference type="STRING" id="1774969.AUC69_10060"/>
<gene>
    <name evidence="3" type="ORF">AUC69_10060</name>
</gene>
<keyword evidence="4" id="KW-1185">Reference proteome</keyword>
<evidence type="ECO:0000256" key="2">
    <source>
        <dbReference type="SAM" id="Phobius"/>
    </source>
</evidence>
<comment type="caution">
    <text evidence="3">The sequence shown here is derived from an EMBL/GenBank/DDBJ whole genome shotgun (WGS) entry which is preliminary data.</text>
</comment>
<evidence type="ECO:0000313" key="3">
    <source>
        <dbReference type="EMBL" id="ODR98232.1"/>
    </source>
</evidence>
<keyword evidence="2" id="KW-0472">Membrane</keyword>
<proteinExistence type="predicted"/>
<feature type="region of interest" description="Disordered" evidence="1">
    <location>
        <begin position="208"/>
        <end position="228"/>
    </location>
</feature>
<accession>A0A1E3VXI2</accession>
<dbReference type="Proteomes" id="UP000094472">
    <property type="component" value="Unassembled WGS sequence"/>
</dbReference>
<organism evidence="3 4">
    <name type="scientific">Methyloceanibacter superfactus</name>
    <dbReference type="NCBI Taxonomy" id="1774969"/>
    <lineage>
        <taxon>Bacteria</taxon>
        <taxon>Pseudomonadati</taxon>
        <taxon>Pseudomonadota</taxon>
        <taxon>Alphaproteobacteria</taxon>
        <taxon>Hyphomicrobiales</taxon>
        <taxon>Hyphomicrobiaceae</taxon>
        <taxon>Methyloceanibacter</taxon>
    </lineage>
</organism>
<dbReference type="EMBL" id="LPWF01000023">
    <property type="protein sequence ID" value="ODR98232.1"/>
    <property type="molecule type" value="Genomic_DNA"/>
</dbReference>
<keyword evidence="2" id="KW-0812">Transmembrane</keyword>